<keyword evidence="2" id="KW-1185">Reference proteome</keyword>
<accession>A0ABV0UCD2</accession>
<name>A0ABV0UCD2_9TELE</name>
<comment type="caution">
    <text evidence="1">The sequence shown here is derived from an EMBL/GenBank/DDBJ whole genome shotgun (WGS) entry which is preliminary data.</text>
</comment>
<dbReference type="EMBL" id="JAHRIQ010061138">
    <property type="protein sequence ID" value="MEQ2241493.1"/>
    <property type="molecule type" value="Genomic_DNA"/>
</dbReference>
<reference evidence="1 2" key="1">
    <citation type="submission" date="2021-06" db="EMBL/GenBank/DDBJ databases">
        <authorList>
            <person name="Palmer J.M."/>
        </authorList>
    </citation>
    <scope>NUCLEOTIDE SEQUENCE [LARGE SCALE GENOMIC DNA]</scope>
    <source>
        <strain evidence="2">if_2019</strain>
        <tissue evidence="1">Muscle</tissue>
    </source>
</reference>
<evidence type="ECO:0000313" key="2">
    <source>
        <dbReference type="Proteomes" id="UP001482620"/>
    </source>
</evidence>
<proteinExistence type="predicted"/>
<gene>
    <name evidence="1" type="ORF">ILYODFUR_025875</name>
</gene>
<sequence>MCYNLSRDGEGNNVGQFEGNFSSVIQVHALGNCSISANKSILLSDGSILMSLNDSCVTEQTIRDTLMNASTAPDSYWICGNSGLRRQIPASWAGLCAHVMLASFTPLPTA</sequence>
<dbReference type="Proteomes" id="UP001482620">
    <property type="component" value="Unassembled WGS sequence"/>
</dbReference>
<organism evidence="1 2">
    <name type="scientific">Ilyodon furcidens</name>
    <name type="common">goldbreast splitfin</name>
    <dbReference type="NCBI Taxonomy" id="33524"/>
    <lineage>
        <taxon>Eukaryota</taxon>
        <taxon>Metazoa</taxon>
        <taxon>Chordata</taxon>
        <taxon>Craniata</taxon>
        <taxon>Vertebrata</taxon>
        <taxon>Euteleostomi</taxon>
        <taxon>Actinopterygii</taxon>
        <taxon>Neopterygii</taxon>
        <taxon>Teleostei</taxon>
        <taxon>Neoteleostei</taxon>
        <taxon>Acanthomorphata</taxon>
        <taxon>Ovalentaria</taxon>
        <taxon>Atherinomorphae</taxon>
        <taxon>Cyprinodontiformes</taxon>
        <taxon>Goodeidae</taxon>
        <taxon>Ilyodon</taxon>
    </lineage>
</organism>
<protein>
    <submittedName>
        <fullName evidence="1">Uncharacterized protein</fullName>
    </submittedName>
</protein>
<evidence type="ECO:0000313" key="1">
    <source>
        <dbReference type="EMBL" id="MEQ2241493.1"/>
    </source>
</evidence>